<protein>
    <submittedName>
        <fullName evidence="1">: Response_reg</fullName>
    </submittedName>
</protein>
<dbReference type="InterPro" id="IPR011006">
    <property type="entry name" value="CheY-like_superfamily"/>
</dbReference>
<name>A0A6C2YLL4_9BACT</name>
<dbReference type="EMBL" id="LR586016">
    <property type="protein sequence ID" value="VIP02013.1"/>
    <property type="molecule type" value="Genomic_DNA"/>
</dbReference>
<dbReference type="SUPFAM" id="SSF52172">
    <property type="entry name" value="CheY-like"/>
    <property type="match status" value="1"/>
</dbReference>
<dbReference type="KEGG" id="tim:GMBLW1_19470"/>
<organism evidence="1">
    <name type="scientific">Tuwongella immobilis</name>
    <dbReference type="NCBI Taxonomy" id="692036"/>
    <lineage>
        <taxon>Bacteria</taxon>
        <taxon>Pseudomonadati</taxon>
        <taxon>Planctomycetota</taxon>
        <taxon>Planctomycetia</taxon>
        <taxon>Gemmatales</taxon>
        <taxon>Gemmataceae</taxon>
        <taxon>Tuwongella</taxon>
    </lineage>
</organism>
<dbReference type="RefSeq" id="WP_162657233.1">
    <property type="nucleotide sequence ID" value="NZ_LR593887.1"/>
</dbReference>
<proteinExistence type="predicted"/>
<keyword evidence="2" id="KW-1185">Reference proteome</keyword>
<dbReference type="EMBL" id="LR593887">
    <property type="protein sequence ID" value="VTS00125.1"/>
    <property type="molecule type" value="Genomic_DNA"/>
</dbReference>
<dbReference type="AlphaFoldDB" id="A0A6C2YLL4"/>
<dbReference type="InParanoid" id="A0A6C2YLL4"/>
<evidence type="ECO:0000313" key="2">
    <source>
        <dbReference type="Proteomes" id="UP000464378"/>
    </source>
</evidence>
<gene>
    <name evidence="1" type="ORF">GMBLW1_19470</name>
</gene>
<sequence length="144" mass="16106">MRAPLLVIYENPGSFSQQLEQITHDRSVSLAQMCEPIARDHHWLVREPRQRPACLALLQQERHTVLILKLERKLIDEMSLLAAAAQSAPHVPIIVVNDVKLDADSRNHLTALAYDLGAHTVLFPPFSPDSLIPLILGSLPQLTE</sequence>
<dbReference type="Proteomes" id="UP000464378">
    <property type="component" value="Chromosome"/>
</dbReference>
<accession>A0A6C2YLL4</accession>
<reference evidence="1" key="1">
    <citation type="submission" date="2019-04" db="EMBL/GenBank/DDBJ databases">
        <authorList>
            <consortium name="Science for Life Laboratories"/>
        </authorList>
    </citation>
    <scope>NUCLEOTIDE SEQUENCE</scope>
    <source>
        <strain evidence="1">MBLW1</strain>
    </source>
</reference>
<dbReference type="Gene3D" id="3.40.50.2300">
    <property type="match status" value="1"/>
</dbReference>
<evidence type="ECO:0000313" key="1">
    <source>
        <dbReference type="EMBL" id="VIP02013.1"/>
    </source>
</evidence>